<accession>A0A2U1N156</accession>
<comment type="caution">
    <text evidence="1">The sequence shown here is derived from an EMBL/GenBank/DDBJ whole genome shotgun (WGS) entry which is preliminary data.</text>
</comment>
<reference evidence="1 2" key="1">
    <citation type="journal article" date="2018" name="Mol. Plant">
        <title>The genome of Artemisia annua provides insight into the evolution of Asteraceae family and artemisinin biosynthesis.</title>
        <authorList>
            <person name="Shen Q."/>
            <person name="Zhang L."/>
            <person name="Liao Z."/>
            <person name="Wang S."/>
            <person name="Yan T."/>
            <person name="Shi P."/>
            <person name="Liu M."/>
            <person name="Fu X."/>
            <person name="Pan Q."/>
            <person name="Wang Y."/>
            <person name="Lv Z."/>
            <person name="Lu X."/>
            <person name="Zhang F."/>
            <person name="Jiang W."/>
            <person name="Ma Y."/>
            <person name="Chen M."/>
            <person name="Hao X."/>
            <person name="Li L."/>
            <person name="Tang Y."/>
            <person name="Lv G."/>
            <person name="Zhou Y."/>
            <person name="Sun X."/>
            <person name="Brodelius P.E."/>
            <person name="Rose J.K.C."/>
            <person name="Tang K."/>
        </authorList>
    </citation>
    <scope>NUCLEOTIDE SEQUENCE [LARGE SCALE GENOMIC DNA]</scope>
    <source>
        <strain evidence="2">cv. Huhao1</strain>
        <tissue evidence="1">Leaf</tissue>
    </source>
</reference>
<organism evidence="1 2">
    <name type="scientific">Artemisia annua</name>
    <name type="common">Sweet wormwood</name>
    <dbReference type="NCBI Taxonomy" id="35608"/>
    <lineage>
        <taxon>Eukaryota</taxon>
        <taxon>Viridiplantae</taxon>
        <taxon>Streptophyta</taxon>
        <taxon>Embryophyta</taxon>
        <taxon>Tracheophyta</taxon>
        <taxon>Spermatophyta</taxon>
        <taxon>Magnoliopsida</taxon>
        <taxon>eudicotyledons</taxon>
        <taxon>Gunneridae</taxon>
        <taxon>Pentapetalae</taxon>
        <taxon>asterids</taxon>
        <taxon>campanulids</taxon>
        <taxon>Asterales</taxon>
        <taxon>Asteraceae</taxon>
        <taxon>Asteroideae</taxon>
        <taxon>Anthemideae</taxon>
        <taxon>Artemisiinae</taxon>
        <taxon>Artemisia</taxon>
    </lineage>
</organism>
<name>A0A2U1N156_ARTAN</name>
<sequence length="83" mass="9435">MRKDENIIGKWGWEITPISIKIDAESRHDDVCQEALLLKHDFPEGLALRKVGAHIDCTKKSMEPRVKNLQFQSSASTSDKDNI</sequence>
<evidence type="ECO:0000313" key="1">
    <source>
        <dbReference type="EMBL" id="PWA67196.1"/>
    </source>
</evidence>
<dbReference type="Proteomes" id="UP000245207">
    <property type="component" value="Unassembled WGS sequence"/>
</dbReference>
<proteinExistence type="predicted"/>
<evidence type="ECO:0000313" key="2">
    <source>
        <dbReference type="Proteomes" id="UP000245207"/>
    </source>
</evidence>
<protein>
    <submittedName>
        <fullName evidence="1">Uncharacterized protein</fullName>
    </submittedName>
</protein>
<gene>
    <name evidence="1" type="ORF">CTI12_AA319580</name>
</gene>
<keyword evidence="2" id="KW-1185">Reference proteome</keyword>
<dbReference type="EMBL" id="PKPP01003879">
    <property type="protein sequence ID" value="PWA67196.1"/>
    <property type="molecule type" value="Genomic_DNA"/>
</dbReference>
<dbReference type="AlphaFoldDB" id="A0A2U1N156"/>